<dbReference type="GO" id="GO:0005737">
    <property type="term" value="C:cytoplasm"/>
    <property type="evidence" value="ECO:0007669"/>
    <property type="project" value="TreeGrafter"/>
</dbReference>
<dbReference type="Proteomes" id="UP000245699">
    <property type="component" value="Unassembled WGS sequence"/>
</dbReference>
<dbReference type="HAMAP" id="MF_00133">
    <property type="entry name" value="Trp_synth_beta"/>
    <property type="match status" value="1"/>
</dbReference>
<keyword evidence="8 13" id="KW-0822">Tryptophan biosynthesis</keyword>
<dbReference type="PROSITE" id="PS00167">
    <property type="entry name" value="TRP_SYNTHASE_ALPHA"/>
    <property type="match status" value="1"/>
</dbReference>
<comment type="similarity">
    <text evidence="3">In the C-terminal section; belongs to the TrpB family.</text>
</comment>
<dbReference type="PANTHER" id="PTHR48077:SF3">
    <property type="entry name" value="TRYPTOPHAN SYNTHASE"/>
    <property type="match status" value="1"/>
</dbReference>
<dbReference type="FunFam" id="3.40.50.1100:FF:000001">
    <property type="entry name" value="Tryptophan synthase beta chain"/>
    <property type="match status" value="1"/>
</dbReference>
<dbReference type="InterPro" id="IPR011060">
    <property type="entry name" value="RibuloseP-bd_barrel"/>
</dbReference>
<evidence type="ECO:0000313" key="15">
    <source>
        <dbReference type="EMBL" id="PVU85336.1"/>
    </source>
</evidence>
<comment type="caution">
    <text evidence="15">The sequence shown here is derived from an EMBL/GenBank/DDBJ whole genome shotgun (WGS) entry which is preliminary data.</text>
</comment>
<evidence type="ECO:0000313" key="16">
    <source>
        <dbReference type="Proteomes" id="UP000245699"/>
    </source>
</evidence>
<dbReference type="InterPro" id="IPR013785">
    <property type="entry name" value="Aldolase_TIM"/>
</dbReference>
<keyword evidence="10 13" id="KW-0057">Aromatic amino acid biosynthesis</keyword>
<comment type="cofactor">
    <cofactor evidence="1 13">
        <name>pyridoxal 5'-phosphate</name>
        <dbReference type="ChEBI" id="CHEBI:597326"/>
    </cofactor>
</comment>
<evidence type="ECO:0000256" key="9">
    <source>
        <dbReference type="ARBA" id="ARBA00022898"/>
    </source>
</evidence>
<evidence type="ECO:0000259" key="14">
    <source>
        <dbReference type="Pfam" id="PF00291"/>
    </source>
</evidence>
<dbReference type="InterPro" id="IPR001926">
    <property type="entry name" value="TrpB-like_PALP"/>
</dbReference>
<dbReference type="NCBIfam" id="TIGR00263">
    <property type="entry name" value="trpB"/>
    <property type="match status" value="1"/>
</dbReference>
<dbReference type="Pfam" id="PF00291">
    <property type="entry name" value="PALP"/>
    <property type="match status" value="1"/>
</dbReference>
<dbReference type="Pfam" id="PF00290">
    <property type="entry name" value="Trp_syntA"/>
    <property type="match status" value="1"/>
</dbReference>
<evidence type="ECO:0000256" key="13">
    <source>
        <dbReference type="RuleBase" id="RU003663"/>
    </source>
</evidence>
<keyword evidence="11 13" id="KW-0456">Lyase</keyword>
<dbReference type="EC" id="4.2.1.20" evidence="5 13"/>
<evidence type="ECO:0000256" key="12">
    <source>
        <dbReference type="ARBA" id="ARBA00049047"/>
    </source>
</evidence>
<dbReference type="OrthoDB" id="10050244at2759"/>
<dbReference type="SUPFAM" id="SSF51366">
    <property type="entry name" value="Ribulose-phoshate binding barrel"/>
    <property type="match status" value="1"/>
</dbReference>
<dbReference type="Gene3D" id="3.20.20.70">
    <property type="entry name" value="Aldolase class I"/>
    <property type="match status" value="1"/>
</dbReference>
<organism evidence="15 16">
    <name type="scientific">Furculomyces boomerangus</name>
    <dbReference type="NCBI Taxonomy" id="61424"/>
    <lineage>
        <taxon>Eukaryota</taxon>
        <taxon>Fungi</taxon>
        <taxon>Fungi incertae sedis</taxon>
        <taxon>Zoopagomycota</taxon>
        <taxon>Kickxellomycotina</taxon>
        <taxon>Harpellomycetes</taxon>
        <taxon>Harpellales</taxon>
        <taxon>Harpellaceae</taxon>
        <taxon>Furculomyces</taxon>
    </lineage>
</organism>
<dbReference type="NCBIfam" id="TIGR00262">
    <property type="entry name" value="trpA"/>
    <property type="match status" value="1"/>
</dbReference>
<evidence type="ECO:0000256" key="7">
    <source>
        <dbReference type="ARBA" id="ARBA00022605"/>
    </source>
</evidence>
<dbReference type="FunFam" id="3.40.50.1100:FF:000004">
    <property type="entry name" value="Tryptophan synthase beta chain"/>
    <property type="match status" value="1"/>
</dbReference>
<keyword evidence="16" id="KW-1185">Reference proteome</keyword>
<dbReference type="InterPro" id="IPR006653">
    <property type="entry name" value="Trp_synth_b_CS"/>
</dbReference>
<keyword evidence="9 13" id="KW-0663">Pyridoxal phosphate</keyword>
<accession>A0A2T9XZ01</accession>
<dbReference type="PROSITE" id="PS00168">
    <property type="entry name" value="TRP_SYNTHASE_BETA"/>
    <property type="match status" value="1"/>
</dbReference>
<evidence type="ECO:0000256" key="11">
    <source>
        <dbReference type="ARBA" id="ARBA00023239"/>
    </source>
</evidence>
<sequence>MTVTDSRINSVFKGADREGRPVFVSYLTAGYPDANTTIDILLSLQKSGTDVIELGVPFSDPVADGPPAQIAHLAATENGVNLTQCLSIITEARKNGLEIPVVFKCYYNSILQYGEQKLASDSASAGIDGFMVVDLPPEEAVLFRKVLIEHGISYIPIITPVTSSARVSSLAKIADSFLYVFSRPSPNAKTFDDAMEELKGLVERIRKYSDVPLAVAFNVSTEEEFAKVGNIVSGVVVESLVLESIAKSMENKQQINIFDICNQICGRKSGNYKRSTSLAKSLWIESSENTTDLDSKSTANQWFGEFGGQYIPEAVYAAMAELEEAYDEIKDDPKFWEEFKSFYPYIGRPSSFHFASRLTEYAKGAQIYLKREDLNHTGAHKINNTIGQALIAKRLGKTRIVAETGAGQHGVATATVCAKLGLECVIYMGAVDCRRQALNVFRMRILGAKVIPATSGSQTLKDAVNEAMVDWVTNITTTHFLVGSAIGPHPYPRIVRDFQSVISKEAKAQMMELTGKLPDAVIACIGGGSNAIGMFADFIDEPSVRLIGAEGEGDGISTGKHSATMTAGSVGVFQGSKVYLLQDKDGQIMETHSISAGLDYPGVGPEHCNLRDIKRAEYYSVTDKEALQGFKIMSQLEGIIPALESSHAIYKALEIAKTMDPSQSLIICVSGRGDKDVNTVAEVLPTLGPQIGWDLRFEADITKSTQ</sequence>
<dbReference type="UniPathway" id="UPA00035">
    <property type="reaction ID" value="UER00044"/>
</dbReference>
<evidence type="ECO:0000256" key="6">
    <source>
        <dbReference type="ARBA" id="ARBA00018724"/>
    </source>
</evidence>
<comment type="pathway">
    <text evidence="2 13">Amino-acid biosynthesis; L-tryptophan biosynthesis; L-tryptophan from chorismate: step 5/5.</text>
</comment>
<evidence type="ECO:0000256" key="3">
    <source>
        <dbReference type="ARBA" id="ARBA00005761"/>
    </source>
</evidence>
<dbReference type="GO" id="GO:0004834">
    <property type="term" value="F:tryptophan synthase activity"/>
    <property type="evidence" value="ECO:0007669"/>
    <property type="project" value="UniProtKB-EC"/>
</dbReference>
<evidence type="ECO:0000256" key="5">
    <source>
        <dbReference type="ARBA" id="ARBA00012043"/>
    </source>
</evidence>
<comment type="catalytic activity">
    <reaction evidence="12 13">
        <text>(1S,2R)-1-C-(indol-3-yl)glycerol 3-phosphate + L-serine = D-glyceraldehyde 3-phosphate + L-tryptophan + H2O</text>
        <dbReference type="Rhea" id="RHEA:10532"/>
        <dbReference type="ChEBI" id="CHEBI:15377"/>
        <dbReference type="ChEBI" id="CHEBI:33384"/>
        <dbReference type="ChEBI" id="CHEBI:57912"/>
        <dbReference type="ChEBI" id="CHEBI:58866"/>
        <dbReference type="ChEBI" id="CHEBI:59776"/>
        <dbReference type="EC" id="4.2.1.20"/>
    </reaction>
</comment>
<dbReference type="CDD" id="cd04724">
    <property type="entry name" value="Tryptophan_synthase_alpha"/>
    <property type="match status" value="1"/>
</dbReference>
<dbReference type="EMBL" id="MBFT01001096">
    <property type="protein sequence ID" value="PVU85336.1"/>
    <property type="molecule type" value="Genomic_DNA"/>
</dbReference>
<evidence type="ECO:0000256" key="8">
    <source>
        <dbReference type="ARBA" id="ARBA00022822"/>
    </source>
</evidence>
<dbReference type="SUPFAM" id="SSF53686">
    <property type="entry name" value="Tryptophan synthase beta subunit-like PLP-dependent enzymes"/>
    <property type="match status" value="1"/>
</dbReference>
<dbReference type="STRING" id="61424.A0A2T9XZ01"/>
<dbReference type="InterPro" id="IPR006654">
    <property type="entry name" value="Trp_synth_beta"/>
</dbReference>
<comment type="similarity">
    <text evidence="4">In the N-terminal section; belongs to the TrpA family.</text>
</comment>
<dbReference type="HAMAP" id="MF_00131">
    <property type="entry name" value="Trp_synth_alpha"/>
    <property type="match status" value="1"/>
</dbReference>
<feature type="domain" description="Tryptophan synthase beta chain-like PALP" evidence="14">
    <location>
        <begin position="354"/>
        <end position="669"/>
    </location>
</feature>
<name>A0A2T9XZ01_9FUNG</name>
<dbReference type="AlphaFoldDB" id="A0A2T9XZ01"/>
<dbReference type="InterPro" id="IPR018204">
    <property type="entry name" value="Trp_synthase_alpha_AS"/>
</dbReference>
<reference evidence="15 16" key="1">
    <citation type="journal article" date="2018" name="MBio">
        <title>Comparative Genomics Reveals the Core Gene Toolbox for the Fungus-Insect Symbiosis.</title>
        <authorList>
            <person name="Wang Y."/>
            <person name="Stata M."/>
            <person name="Wang W."/>
            <person name="Stajich J.E."/>
            <person name="White M.M."/>
            <person name="Moncalvo J.M."/>
        </authorList>
    </citation>
    <scope>NUCLEOTIDE SEQUENCE [LARGE SCALE GENOMIC DNA]</scope>
    <source>
        <strain evidence="15 16">AUS-77-4</strain>
    </source>
</reference>
<evidence type="ECO:0000256" key="2">
    <source>
        <dbReference type="ARBA" id="ARBA00004733"/>
    </source>
</evidence>
<evidence type="ECO:0000256" key="4">
    <source>
        <dbReference type="ARBA" id="ARBA00006095"/>
    </source>
</evidence>
<dbReference type="InterPro" id="IPR002028">
    <property type="entry name" value="Trp_synthase_suA"/>
</dbReference>
<dbReference type="Gene3D" id="3.40.50.1100">
    <property type="match status" value="2"/>
</dbReference>
<protein>
    <recommendedName>
        <fullName evidence="6 13">Tryptophan synthase</fullName>
        <ecNumber evidence="5 13">4.2.1.20</ecNumber>
    </recommendedName>
</protein>
<proteinExistence type="inferred from homology"/>
<keyword evidence="7 13" id="KW-0028">Amino-acid biosynthesis</keyword>
<dbReference type="InterPro" id="IPR036052">
    <property type="entry name" value="TrpB-like_PALP_sf"/>
</dbReference>
<dbReference type="InterPro" id="IPR023026">
    <property type="entry name" value="Trp_synth_beta/beta-like"/>
</dbReference>
<gene>
    <name evidence="15" type="ORF">BB559_007071</name>
</gene>
<dbReference type="PANTHER" id="PTHR48077">
    <property type="entry name" value="TRYPTOPHAN SYNTHASE-RELATED"/>
    <property type="match status" value="1"/>
</dbReference>
<evidence type="ECO:0000256" key="10">
    <source>
        <dbReference type="ARBA" id="ARBA00023141"/>
    </source>
</evidence>
<dbReference type="CDD" id="cd06446">
    <property type="entry name" value="Trp-synth_B"/>
    <property type="match status" value="1"/>
</dbReference>
<evidence type="ECO:0000256" key="1">
    <source>
        <dbReference type="ARBA" id="ARBA00001933"/>
    </source>
</evidence>